<protein>
    <recommendedName>
        <fullName evidence="6 7">Large ribosomal subunit protein bL9</fullName>
    </recommendedName>
</protein>
<evidence type="ECO:0000256" key="4">
    <source>
        <dbReference type="ARBA" id="ARBA00022980"/>
    </source>
</evidence>
<feature type="domain" description="Ribosomal protein L9" evidence="9">
    <location>
        <begin position="1"/>
        <end position="47"/>
    </location>
</feature>
<feature type="coiled-coil region" evidence="8">
    <location>
        <begin position="30"/>
        <end position="75"/>
    </location>
</feature>
<evidence type="ECO:0000256" key="7">
    <source>
        <dbReference type="HAMAP-Rule" id="MF_00503"/>
    </source>
</evidence>
<dbReference type="NCBIfam" id="TIGR00158">
    <property type="entry name" value="L9"/>
    <property type="match status" value="1"/>
</dbReference>
<dbReference type="Gene3D" id="3.40.5.10">
    <property type="entry name" value="Ribosomal protein L9, N-terminal domain"/>
    <property type="match status" value="1"/>
</dbReference>
<evidence type="ECO:0000313" key="11">
    <source>
        <dbReference type="EMBL" id="QAR31950.1"/>
    </source>
</evidence>
<dbReference type="GO" id="GO:0005840">
    <property type="term" value="C:ribosome"/>
    <property type="evidence" value="ECO:0007669"/>
    <property type="project" value="UniProtKB-KW"/>
</dbReference>
<evidence type="ECO:0000259" key="10">
    <source>
        <dbReference type="Pfam" id="PF03948"/>
    </source>
</evidence>
<sequence length="147" mass="16283">MKVIFLKDVKGVAKKGDIKEAKDGYAKNFLFKQNIAIEATEANLSKLEQQKANEAAKEQKRKDDARALADRLKKVGIKMSKKCGETGKLYGAITSGDIAEALKAEGLEVDKRDIDLHDPIKETGVHTVKVNIYMDIKSEIKVEVHGE</sequence>
<proteinExistence type="inferred from homology"/>
<evidence type="ECO:0000259" key="9">
    <source>
        <dbReference type="Pfam" id="PF01281"/>
    </source>
</evidence>
<reference evidence="11 12" key="1">
    <citation type="submission" date="2019-01" db="EMBL/GenBank/DDBJ databases">
        <title>Geovibrio thiophilus DSM 11263, complete genome.</title>
        <authorList>
            <person name="Spring S."/>
            <person name="Bunk B."/>
            <person name="Sproer C."/>
        </authorList>
    </citation>
    <scope>NUCLEOTIDE SEQUENCE [LARGE SCALE GENOMIC DNA]</scope>
    <source>
        <strain evidence="11 12">DSM 11263</strain>
    </source>
</reference>
<dbReference type="OrthoDB" id="9788336at2"/>
<evidence type="ECO:0000256" key="5">
    <source>
        <dbReference type="ARBA" id="ARBA00023274"/>
    </source>
</evidence>
<dbReference type="HAMAP" id="MF_00503">
    <property type="entry name" value="Ribosomal_bL9"/>
    <property type="match status" value="1"/>
</dbReference>
<evidence type="ECO:0000256" key="2">
    <source>
        <dbReference type="ARBA" id="ARBA00022730"/>
    </source>
</evidence>
<keyword evidence="3 7" id="KW-0694">RNA-binding</keyword>
<dbReference type="AlphaFoldDB" id="A0A3R5XV73"/>
<organism evidence="11 12">
    <name type="scientific">Geovibrio thiophilus</name>
    <dbReference type="NCBI Taxonomy" id="139438"/>
    <lineage>
        <taxon>Bacteria</taxon>
        <taxon>Pseudomonadati</taxon>
        <taxon>Deferribacterota</taxon>
        <taxon>Deferribacteres</taxon>
        <taxon>Deferribacterales</taxon>
        <taxon>Geovibrionaceae</taxon>
        <taxon>Geovibrio</taxon>
    </lineage>
</organism>
<dbReference type="Pfam" id="PF03948">
    <property type="entry name" value="Ribosomal_L9_C"/>
    <property type="match status" value="1"/>
</dbReference>
<dbReference type="KEGG" id="gtl:EP073_00595"/>
<evidence type="ECO:0000256" key="6">
    <source>
        <dbReference type="ARBA" id="ARBA00035292"/>
    </source>
</evidence>
<dbReference type="InterPro" id="IPR036935">
    <property type="entry name" value="Ribosomal_bL9_N_sf"/>
</dbReference>
<name>A0A3R5XV73_9BACT</name>
<dbReference type="PANTHER" id="PTHR21368">
    <property type="entry name" value="50S RIBOSOMAL PROTEIN L9"/>
    <property type="match status" value="1"/>
</dbReference>
<dbReference type="InterPro" id="IPR020069">
    <property type="entry name" value="Ribosomal_bL9_C"/>
</dbReference>
<gene>
    <name evidence="7" type="primary">rplI</name>
    <name evidence="11" type="ORF">EP073_00595</name>
</gene>
<keyword evidence="4 7" id="KW-0689">Ribosomal protein</keyword>
<evidence type="ECO:0000256" key="8">
    <source>
        <dbReference type="SAM" id="Coils"/>
    </source>
</evidence>
<keyword evidence="5 7" id="KW-0687">Ribonucleoprotein</keyword>
<evidence type="ECO:0000256" key="1">
    <source>
        <dbReference type="ARBA" id="ARBA00010605"/>
    </source>
</evidence>
<dbReference type="Pfam" id="PF01281">
    <property type="entry name" value="Ribosomal_L9_N"/>
    <property type="match status" value="1"/>
</dbReference>
<dbReference type="InterPro" id="IPR009027">
    <property type="entry name" value="Ribosomal_bL9/RNase_H1_N"/>
</dbReference>
<dbReference type="Proteomes" id="UP000287502">
    <property type="component" value="Chromosome"/>
</dbReference>
<dbReference type="EMBL" id="CP035108">
    <property type="protein sequence ID" value="QAR31950.1"/>
    <property type="molecule type" value="Genomic_DNA"/>
</dbReference>
<dbReference type="GO" id="GO:1990904">
    <property type="term" value="C:ribonucleoprotein complex"/>
    <property type="evidence" value="ECO:0007669"/>
    <property type="project" value="UniProtKB-KW"/>
</dbReference>
<dbReference type="SUPFAM" id="SSF55658">
    <property type="entry name" value="L9 N-domain-like"/>
    <property type="match status" value="1"/>
</dbReference>
<keyword evidence="12" id="KW-1185">Reference proteome</keyword>
<evidence type="ECO:0000313" key="12">
    <source>
        <dbReference type="Proteomes" id="UP000287502"/>
    </source>
</evidence>
<dbReference type="InterPro" id="IPR020070">
    <property type="entry name" value="Ribosomal_bL9_N"/>
</dbReference>
<dbReference type="InterPro" id="IPR020594">
    <property type="entry name" value="Ribosomal_bL9_bac/chp"/>
</dbReference>
<accession>A0A3R5XV73</accession>
<keyword evidence="2 7" id="KW-0699">rRNA-binding</keyword>
<dbReference type="GO" id="GO:0006412">
    <property type="term" value="P:translation"/>
    <property type="evidence" value="ECO:0007669"/>
    <property type="project" value="UniProtKB-UniRule"/>
</dbReference>
<dbReference type="RefSeq" id="WP_128465237.1">
    <property type="nucleotide sequence ID" value="NZ_CP035108.1"/>
</dbReference>
<keyword evidence="8" id="KW-0175">Coiled coil</keyword>
<dbReference type="SUPFAM" id="SSF55653">
    <property type="entry name" value="Ribosomal protein L9 C-domain"/>
    <property type="match status" value="1"/>
</dbReference>
<dbReference type="InterPro" id="IPR036791">
    <property type="entry name" value="Ribosomal_bL9_C_sf"/>
</dbReference>
<comment type="function">
    <text evidence="7">Binds to the 23S rRNA.</text>
</comment>
<feature type="domain" description="Large ribosomal subunit protein bL9 C-terminal" evidence="10">
    <location>
        <begin position="64"/>
        <end position="145"/>
    </location>
</feature>
<comment type="similarity">
    <text evidence="1 7">Belongs to the bacterial ribosomal protein bL9 family.</text>
</comment>
<dbReference type="Gene3D" id="3.10.430.100">
    <property type="entry name" value="Ribosomal protein L9, C-terminal domain"/>
    <property type="match status" value="1"/>
</dbReference>
<evidence type="ECO:0000256" key="3">
    <source>
        <dbReference type="ARBA" id="ARBA00022884"/>
    </source>
</evidence>
<dbReference type="InterPro" id="IPR000244">
    <property type="entry name" value="Ribosomal_bL9"/>
</dbReference>
<dbReference type="GO" id="GO:0019843">
    <property type="term" value="F:rRNA binding"/>
    <property type="evidence" value="ECO:0007669"/>
    <property type="project" value="UniProtKB-UniRule"/>
</dbReference>
<dbReference type="GO" id="GO:0003735">
    <property type="term" value="F:structural constituent of ribosome"/>
    <property type="evidence" value="ECO:0007669"/>
    <property type="project" value="InterPro"/>
</dbReference>